<dbReference type="EMBL" id="JAUCMV010000003">
    <property type="protein sequence ID" value="KAK0409537.1"/>
    <property type="molecule type" value="Genomic_DNA"/>
</dbReference>
<dbReference type="Proteomes" id="UP001175271">
    <property type="component" value="Unassembled WGS sequence"/>
</dbReference>
<gene>
    <name evidence="2" type="ORF">QR680_004607</name>
</gene>
<dbReference type="Gene3D" id="3.40.50.1910">
    <property type="match status" value="1"/>
</dbReference>
<evidence type="ECO:0000313" key="2">
    <source>
        <dbReference type="EMBL" id="KAK0409537.1"/>
    </source>
</evidence>
<name>A0AA39HP86_9BILA</name>
<dbReference type="PANTHER" id="PTHR11679">
    <property type="entry name" value="VESICLE PROTEIN SORTING-ASSOCIATED"/>
    <property type="match status" value="1"/>
</dbReference>
<protein>
    <recommendedName>
        <fullName evidence="4">Vacuolar protein sorting-associated protein 33A</fullName>
    </recommendedName>
</protein>
<dbReference type="SUPFAM" id="SSF56815">
    <property type="entry name" value="Sec1/munc18-like (SM) proteins"/>
    <property type="match status" value="1"/>
</dbReference>
<evidence type="ECO:0000313" key="3">
    <source>
        <dbReference type="Proteomes" id="UP001175271"/>
    </source>
</evidence>
<accession>A0AA39HP86</accession>
<dbReference type="AlphaFoldDB" id="A0AA39HP86"/>
<dbReference type="InterPro" id="IPR001619">
    <property type="entry name" value="Sec1-like"/>
</dbReference>
<dbReference type="GO" id="GO:0016192">
    <property type="term" value="P:vesicle-mediated transport"/>
    <property type="evidence" value="ECO:0007669"/>
    <property type="project" value="InterPro"/>
</dbReference>
<dbReference type="InterPro" id="IPR043155">
    <property type="entry name" value="VPS33_dom3b"/>
</dbReference>
<dbReference type="Gene3D" id="1.25.40.850">
    <property type="match status" value="1"/>
</dbReference>
<comment type="caution">
    <text evidence="2">The sequence shown here is derived from an EMBL/GenBank/DDBJ whole genome shotgun (WGS) entry which is preliminary data.</text>
</comment>
<keyword evidence="3" id="KW-1185">Reference proteome</keyword>
<sequence length="549" mass="62397">MASRQRGFAGLISNHNRSVLFSVLADVPGEKAIIWDEPLIRRFHTVATNSELQEEGVVQNSKLNAKALDYIRQLVFIIQDTRKTQLKLQSYFTALDEGHSIYVYVVPRVSQKLLEWIKSLRHTVKHLAGTLRFVRSIPIYGFSAPHQSPDVVTMHVDDVIPRVQRNCWSTLHRCAEAVLELKLMMPRRPKVLCYGKWSKLVANIVESRRSEEEDVHDPGNSEQDSRFAFDEVVIIDRRLDLLTPLIFQRTHGGAIDELYGYSDDGVNQFEEAKFALEPQAKGEVSVSFNKPTFEELRDETIVSFGTKVQEMVANLKTRQALKDTIKSSMELRYFTSYELPRIIEERKLLSHQTRLAEMIQTKLHSDFMHDYLLCECDILEKPRDVVIPFIEDSIIAAEDIVFVIRLICLQSHMVNGLRQETLNAYRKLLVDSYGYTAVCWMVKLQDAGILKAAEQSSISSFLSRLSIGKADGLPDGWESELVNQVRQSRVDSDVGDARATGSYKTLLFVIGGLTVTEVGKLRLEFPDLDAIYVTNLTTGSDLITSFIDC</sequence>
<dbReference type="InterPro" id="IPR043127">
    <property type="entry name" value="Sec-1-like_dom3a"/>
</dbReference>
<dbReference type="Gene3D" id="3.40.50.2060">
    <property type="match status" value="1"/>
</dbReference>
<dbReference type="Gene3D" id="3.90.830.10">
    <property type="entry name" value="Syntaxin Binding Protein 1, Chain A, domain 2"/>
    <property type="match status" value="1"/>
</dbReference>
<evidence type="ECO:0008006" key="4">
    <source>
        <dbReference type="Google" id="ProtNLM"/>
    </source>
</evidence>
<dbReference type="InterPro" id="IPR043154">
    <property type="entry name" value="Sec-1-like_dom1"/>
</dbReference>
<dbReference type="Pfam" id="PF00995">
    <property type="entry name" value="Sec1"/>
    <property type="match status" value="1"/>
</dbReference>
<evidence type="ECO:0000256" key="1">
    <source>
        <dbReference type="ARBA" id="ARBA00009884"/>
    </source>
</evidence>
<organism evidence="2 3">
    <name type="scientific">Steinernema hermaphroditum</name>
    <dbReference type="NCBI Taxonomy" id="289476"/>
    <lineage>
        <taxon>Eukaryota</taxon>
        <taxon>Metazoa</taxon>
        <taxon>Ecdysozoa</taxon>
        <taxon>Nematoda</taxon>
        <taxon>Chromadorea</taxon>
        <taxon>Rhabditida</taxon>
        <taxon>Tylenchina</taxon>
        <taxon>Panagrolaimomorpha</taxon>
        <taxon>Strongyloidoidea</taxon>
        <taxon>Steinernematidae</taxon>
        <taxon>Steinernema</taxon>
    </lineage>
</organism>
<proteinExistence type="inferred from homology"/>
<reference evidence="2" key="1">
    <citation type="submission" date="2023-06" db="EMBL/GenBank/DDBJ databases">
        <title>Genomic analysis of the entomopathogenic nematode Steinernema hermaphroditum.</title>
        <authorList>
            <person name="Schwarz E.M."/>
            <person name="Heppert J.K."/>
            <person name="Baniya A."/>
            <person name="Schwartz H.T."/>
            <person name="Tan C.-H."/>
            <person name="Antoshechkin I."/>
            <person name="Sternberg P.W."/>
            <person name="Goodrich-Blair H."/>
            <person name="Dillman A.R."/>
        </authorList>
    </citation>
    <scope>NUCLEOTIDE SEQUENCE</scope>
    <source>
        <strain evidence="2">PS9179</strain>
        <tissue evidence="2">Whole animal</tissue>
    </source>
</reference>
<dbReference type="InterPro" id="IPR027482">
    <property type="entry name" value="Sec1-like_dom2"/>
</dbReference>
<dbReference type="InterPro" id="IPR036045">
    <property type="entry name" value="Sec1-like_sf"/>
</dbReference>
<comment type="similarity">
    <text evidence="1">Belongs to the STXBP/unc-18/SEC1 family.</text>
</comment>